<evidence type="ECO:0000313" key="3">
    <source>
        <dbReference type="Proteomes" id="UP000325081"/>
    </source>
</evidence>
<keyword evidence="3" id="KW-1185">Reference proteome</keyword>
<protein>
    <submittedName>
        <fullName evidence="2">Nuclear distribution protein PAC1</fullName>
    </submittedName>
</protein>
<comment type="caution">
    <text evidence="2">The sequence shown here is derived from an EMBL/GenBank/DDBJ whole genome shotgun (WGS) entry which is preliminary data.</text>
</comment>
<accession>A0A5A7QYF0</accession>
<proteinExistence type="predicted"/>
<dbReference type="Proteomes" id="UP000325081">
    <property type="component" value="Unassembled WGS sequence"/>
</dbReference>
<sequence>MKTAAAYEATLEGGTGRLLDGGGRRCVVAVRQRKTPCSTVEGWSSRWPFSTVEMSSPVVAVVGQRLRSQKTYNSHAPNPSLHTLQDRRLSLSPPILRPPPMPPPLTSTSGLRRPPPPASSAGLHLRILHTLFDIRSSDLAMG</sequence>
<feature type="compositionally biased region" description="Pro residues" evidence="1">
    <location>
        <begin position="95"/>
        <end position="105"/>
    </location>
</feature>
<name>A0A5A7QYF0_STRAF</name>
<dbReference type="AlphaFoldDB" id="A0A5A7QYF0"/>
<evidence type="ECO:0000256" key="1">
    <source>
        <dbReference type="SAM" id="MobiDB-lite"/>
    </source>
</evidence>
<gene>
    <name evidence="2" type="ORF">STAS_27331</name>
</gene>
<feature type="compositionally biased region" description="Polar residues" evidence="1">
    <location>
        <begin position="70"/>
        <end position="83"/>
    </location>
</feature>
<reference evidence="3" key="1">
    <citation type="journal article" date="2019" name="Curr. Biol.">
        <title>Genome Sequence of Striga asiatica Provides Insight into the Evolution of Plant Parasitism.</title>
        <authorList>
            <person name="Yoshida S."/>
            <person name="Kim S."/>
            <person name="Wafula E.K."/>
            <person name="Tanskanen J."/>
            <person name="Kim Y.M."/>
            <person name="Honaas L."/>
            <person name="Yang Z."/>
            <person name="Spallek T."/>
            <person name="Conn C.E."/>
            <person name="Ichihashi Y."/>
            <person name="Cheong K."/>
            <person name="Cui S."/>
            <person name="Der J.P."/>
            <person name="Gundlach H."/>
            <person name="Jiao Y."/>
            <person name="Hori C."/>
            <person name="Ishida J.K."/>
            <person name="Kasahara H."/>
            <person name="Kiba T."/>
            <person name="Kim M.S."/>
            <person name="Koo N."/>
            <person name="Laohavisit A."/>
            <person name="Lee Y.H."/>
            <person name="Lumba S."/>
            <person name="McCourt P."/>
            <person name="Mortimer J.C."/>
            <person name="Mutuku J.M."/>
            <person name="Nomura T."/>
            <person name="Sasaki-Sekimoto Y."/>
            <person name="Seto Y."/>
            <person name="Wang Y."/>
            <person name="Wakatake T."/>
            <person name="Sakakibara H."/>
            <person name="Demura T."/>
            <person name="Yamaguchi S."/>
            <person name="Yoneyama K."/>
            <person name="Manabe R.I."/>
            <person name="Nelson D.C."/>
            <person name="Schulman A.H."/>
            <person name="Timko M.P."/>
            <person name="dePamphilis C.W."/>
            <person name="Choi D."/>
            <person name="Shirasu K."/>
        </authorList>
    </citation>
    <scope>NUCLEOTIDE SEQUENCE [LARGE SCALE GENOMIC DNA]</scope>
    <source>
        <strain evidence="3">cv. UVA1</strain>
    </source>
</reference>
<dbReference type="EMBL" id="BKCP01009070">
    <property type="protein sequence ID" value="GER50046.1"/>
    <property type="molecule type" value="Genomic_DNA"/>
</dbReference>
<feature type="region of interest" description="Disordered" evidence="1">
    <location>
        <begin position="70"/>
        <end position="122"/>
    </location>
</feature>
<evidence type="ECO:0000313" key="2">
    <source>
        <dbReference type="EMBL" id="GER50046.1"/>
    </source>
</evidence>
<organism evidence="2 3">
    <name type="scientific">Striga asiatica</name>
    <name type="common">Asiatic witchweed</name>
    <name type="synonym">Buchnera asiatica</name>
    <dbReference type="NCBI Taxonomy" id="4170"/>
    <lineage>
        <taxon>Eukaryota</taxon>
        <taxon>Viridiplantae</taxon>
        <taxon>Streptophyta</taxon>
        <taxon>Embryophyta</taxon>
        <taxon>Tracheophyta</taxon>
        <taxon>Spermatophyta</taxon>
        <taxon>Magnoliopsida</taxon>
        <taxon>eudicotyledons</taxon>
        <taxon>Gunneridae</taxon>
        <taxon>Pentapetalae</taxon>
        <taxon>asterids</taxon>
        <taxon>lamiids</taxon>
        <taxon>Lamiales</taxon>
        <taxon>Orobanchaceae</taxon>
        <taxon>Buchnereae</taxon>
        <taxon>Striga</taxon>
    </lineage>
</organism>